<protein>
    <submittedName>
        <fullName evidence="1">Uncharacterized protein</fullName>
    </submittedName>
</protein>
<reference evidence="1" key="1">
    <citation type="submission" date="2019-08" db="EMBL/GenBank/DDBJ databases">
        <authorList>
            <person name="Kucharzyk K."/>
            <person name="Murdoch R.W."/>
            <person name="Higgins S."/>
            <person name="Loffler F."/>
        </authorList>
    </citation>
    <scope>NUCLEOTIDE SEQUENCE</scope>
</reference>
<dbReference type="EMBL" id="VSSQ01072627">
    <property type="protein sequence ID" value="MPN23966.1"/>
    <property type="molecule type" value="Genomic_DNA"/>
</dbReference>
<accession>A0A645GCV3</accession>
<evidence type="ECO:0000313" key="1">
    <source>
        <dbReference type="EMBL" id="MPN23966.1"/>
    </source>
</evidence>
<dbReference type="AlphaFoldDB" id="A0A645GCV3"/>
<name>A0A645GCV3_9ZZZZ</name>
<comment type="caution">
    <text evidence="1">The sequence shown here is derived from an EMBL/GenBank/DDBJ whole genome shotgun (WGS) entry which is preliminary data.</text>
</comment>
<organism evidence="1">
    <name type="scientific">bioreactor metagenome</name>
    <dbReference type="NCBI Taxonomy" id="1076179"/>
    <lineage>
        <taxon>unclassified sequences</taxon>
        <taxon>metagenomes</taxon>
        <taxon>ecological metagenomes</taxon>
    </lineage>
</organism>
<proteinExistence type="predicted"/>
<sequence>MYPLFPLVYEEEEYLKFKIIRDPRAMDCPIVMNHLKISRVFIKAVSMATRYLLNDELTKNYVIALSEEILDVIKLNEYLKSNV</sequence>
<gene>
    <name evidence="1" type="ORF">SDC9_171359</name>
</gene>